<dbReference type="Gene3D" id="3.40.50.10320">
    <property type="entry name" value="LmbE-like"/>
    <property type="match status" value="1"/>
</dbReference>
<evidence type="ECO:0000313" key="3">
    <source>
        <dbReference type="EMBL" id="QKW54265.1"/>
    </source>
</evidence>
<evidence type="ECO:0000313" key="4">
    <source>
        <dbReference type="Proteomes" id="UP000509303"/>
    </source>
</evidence>
<proteinExistence type="predicted"/>
<dbReference type="EMBL" id="CP054929">
    <property type="protein sequence ID" value="QKW54265.1"/>
    <property type="molecule type" value="Genomic_DNA"/>
</dbReference>
<dbReference type="AlphaFoldDB" id="A0A7H8NIQ0"/>
<evidence type="ECO:0000256" key="1">
    <source>
        <dbReference type="ARBA" id="ARBA00022833"/>
    </source>
</evidence>
<dbReference type="InterPro" id="IPR024078">
    <property type="entry name" value="LmbE-like_dom_sf"/>
</dbReference>
<feature type="signal peptide" evidence="2">
    <location>
        <begin position="1"/>
        <end position="21"/>
    </location>
</feature>
<dbReference type="GO" id="GO:0016811">
    <property type="term" value="F:hydrolase activity, acting on carbon-nitrogen (but not peptide) bonds, in linear amides"/>
    <property type="evidence" value="ECO:0007669"/>
    <property type="project" value="TreeGrafter"/>
</dbReference>
<gene>
    <name evidence="3" type="ORF">HUT08_05435</name>
</gene>
<dbReference type="PANTHER" id="PTHR12993">
    <property type="entry name" value="N-ACETYLGLUCOSAMINYL-PHOSPHATIDYLINOSITOL DE-N-ACETYLASE-RELATED"/>
    <property type="match status" value="1"/>
</dbReference>
<dbReference type="Proteomes" id="UP000509303">
    <property type="component" value="Chromosome"/>
</dbReference>
<protein>
    <submittedName>
        <fullName evidence="3">PIG-L family deacetylase</fullName>
    </submittedName>
</protein>
<dbReference type="SUPFAM" id="SSF102588">
    <property type="entry name" value="LmbE-like"/>
    <property type="match status" value="1"/>
</dbReference>
<dbReference type="GO" id="GO:0016137">
    <property type="term" value="P:glycoside metabolic process"/>
    <property type="evidence" value="ECO:0007669"/>
    <property type="project" value="UniProtKB-ARBA"/>
</dbReference>
<name>A0A7H8NIQ0_9ACTN</name>
<feature type="chain" id="PRO_5038930173" evidence="2">
    <location>
        <begin position="22"/>
        <end position="709"/>
    </location>
</feature>
<dbReference type="Pfam" id="PF02585">
    <property type="entry name" value="PIG-L"/>
    <property type="match status" value="1"/>
</dbReference>
<keyword evidence="1" id="KW-0862">Zinc</keyword>
<accession>A0A7H8NIQ0</accession>
<dbReference type="Gene3D" id="2.120.10.70">
    <property type="entry name" value="Fucose-specific lectin"/>
    <property type="match status" value="1"/>
</dbReference>
<reference evidence="3 4" key="1">
    <citation type="submission" date="2020-06" db="EMBL/GenBank/DDBJ databases">
        <title>Genome mining for natural products.</title>
        <authorList>
            <person name="Zhang B."/>
            <person name="Shi J."/>
            <person name="Ge H."/>
        </authorList>
    </citation>
    <scope>NUCLEOTIDE SEQUENCE [LARGE SCALE GENOMIC DNA]</scope>
    <source>
        <strain evidence="3 4">NA00687</strain>
    </source>
</reference>
<dbReference type="SUPFAM" id="SSF89372">
    <property type="entry name" value="Fucose-specific lectin"/>
    <property type="match status" value="1"/>
</dbReference>
<evidence type="ECO:0000256" key="2">
    <source>
        <dbReference type="SAM" id="SignalP"/>
    </source>
</evidence>
<dbReference type="InterPro" id="IPR003737">
    <property type="entry name" value="GlcNAc_PI_deacetylase-related"/>
</dbReference>
<keyword evidence="2" id="KW-0732">Signal</keyword>
<keyword evidence="4" id="KW-1185">Reference proteome</keyword>
<dbReference type="PANTHER" id="PTHR12993:SF26">
    <property type="entry name" value="1D-MYO-INOSITOL 2-ACETAMIDO-2-DEOXY-ALPHA-D-GLUCOPYRANOSIDE DEACETYLASE"/>
    <property type="match status" value="1"/>
</dbReference>
<sequence length="709" mass="74626">MARRSALVGFAAVAAATAAGCAGGGSAHPRPVHRPVRAVDPSSTDAYASGGEPALLQVMAHPDDDLYFMNPDAEHLVRAGVPVVSVYVTAGEAIGKNWVPGMPKPVLDKAAYSAARHQGLRQAYATMLGLDAFTPWRTSVLDLPGGVRAETNVLTNGRRRAQLVFLNIAMLSPGQVRIPALWAEPGAVMRSLPATGSPCQDVSTYDHDTLVDVLAAIMDGCRPTVIHTLDPDPEFQAHDAAHPKDNDYGSCSDHRDHTPTALFTWKAMSQWVADVTRRERRAPRFTTLAFRGYYNQRWPYNLPPSVVEDKLRLVDAYGGDPRWECGNEAGCGDYGQGGGRALRSRKAWIRSTHHRYPGPQLALDTDRSGRLTAYGVLGTQAARWEETAPGSGRFAPPRNLGGGPLAPTLAQVTDAAGRTVLFGLRFARLEGQGGANTREIVALEQRSPGGAFGRWRGLGTPEARPVRGRRVGAPTAVATPDGRVHLFARTAAKGLATRVRSPGGGWGPWQDLGGASVQDGLSAVLDAEHRVHVFAAGHDTVHHWSQDAPGEPLTFQPLIGLPTPSHQPGVVPASDGSLTVVYRAPAAVRPVAYRFVPGSGGAARRSAVDAAAPHATPLREFDGYGAIGAGVLAARGGGDTVVLLGRATDGRVQIQQGLTNGAAPVRAPAGPLPVGTSALVAGVDQQVCVAGMGAGAAPWVWRSHPTSDV</sequence>
<organism evidence="3 4">
    <name type="scientific">Streptomyces buecherae</name>
    <dbReference type="NCBI Taxonomy" id="2763006"/>
    <lineage>
        <taxon>Bacteria</taxon>
        <taxon>Bacillati</taxon>
        <taxon>Actinomycetota</taxon>
        <taxon>Actinomycetes</taxon>
        <taxon>Kitasatosporales</taxon>
        <taxon>Streptomycetaceae</taxon>
        <taxon>Streptomyces</taxon>
    </lineage>
</organism>
<dbReference type="PROSITE" id="PS51257">
    <property type="entry name" value="PROKAR_LIPOPROTEIN"/>
    <property type="match status" value="1"/>
</dbReference>